<name>A0A0N4YXJ3_NIPBR</name>
<reference evidence="4" key="1">
    <citation type="submission" date="2017-02" db="UniProtKB">
        <authorList>
            <consortium name="WormBaseParasite"/>
        </authorList>
    </citation>
    <scope>IDENTIFICATION</scope>
</reference>
<accession>A0A0N4YXJ3</accession>
<keyword evidence="1" id="KW-0732">Signal</keyword>
<organism evidence="4">
    <name type="scientific">Nippostrongylus brasiliensis</name>
    <name type="common">Rat hookworm</name>
    <dbReference type="NCBI Taxonomy" id="27835"/>
    <lineage>
        <taxon>Eukaryota</taxon>
        <taxon>Metazoa</taxon>
        <taxon>Ecdysozoa</taxon>
        <taxon>Nematoda</taxon>
        <taxon>Chromadorea</taxon>
        <taxon>Rhabditida</taxon>
        <taxon>Rhabditina</taxon>
        <taxon>Rhabditomorpha</taxon>
        <taxon>Strongyloidea</taxon>
        <taxon>Heligmosomidae</taxon>
        <taxon>Nippostrongylus</taxon>
    </lineage>
</organism>
<evidence type="ECO:0000313" key="2">
    <source>
        <dbReference type="EMBL" id="VDL86462.1"/>
    </source>
</evidence>
<reference evidence="2 3" key="2">
    <citation type="submission" date="2018-11" db="EMBL/GenBank/DDBJ databases">
        <authorList>
            <consortium name="Pathogen Informatics"/>
        </authorList>
    </citation>
    <scope>NUCLEOTIDE SEQUENCE [LARGE SCALE GENOMIC DNA]</scope>
</reference>
<evidence type="ECO:0000313" key="4">
    <source>
        <dbReference type="WBParaSite" id="NBR_0002196501-mRNA-1"/>
    </source>
</evidence>
<gene>
    <name evidence="2" type="ORF">NBR_LOCUS21966</name>
</gene>
<dbReference type="Proteomes" id="UP000271162">
    <property type="component" value="Unassembled WGS sequence"/>
</dbReference>
<proteinExistence type="predicted"/>
<feature type="chain" id="PRO_5043126105" evidence="1">
    <location>
        <begin position="19"/>
        <end position="144"/>
    </location>
</feature>
<evidence type="ECO:0000313" key="3">
    <source>
        <dbReference type="Proteomes" id="UP000271162"/>
    </source>
</evidence>
<dbReference type="AlphaFoldDB" id="A0A0N4YXJ3"/>
<dbReference type="WBParaSite" id="NBR_0002196501-mRNA-1">
    <property type="protein sequence ID" value="NBR_0002196501-mRNA-1"/>
    <property type="gene ID" value="NBR_0002196501"/>
</dbReference>
<keyword evidence="3" id="KW-1185">Reference proteome</keyword>
<protein>
    <submittedName>
        <fullName evidence="4">Secreted protein</fullName>
    </submittedName>
</protein>
<feature type="signal peptide" evidence="1">
    <location>
        <begin position="1"/>
        <end position="18"/>
    </location>
</feature>
<dbReference type="EMBL" id="UYSL01027158">
    <property type="protein sequence ID" value="VDL86462.1"/>
    <property type="molecule type" value="Genomic_DNA"/>
</dbReference>
<evidence type="ECO:0000256" key="1">
    <source>
        <dbReference type="SAM" id="SignalP"/>
    </source>
</evidence>
<sequence>MSVVTFVVVLFFVACCSARPAVVCYRNGAKGAEVADLIELCEAEFAVPLCPPNKLLDAASSPSFADVMSCIKSIVNEMLNIIAPHIFELLCVAYIGTRWRANASALLISEKASKASNEKSTEEKLGCGELLLEKQGLVWGDNIR</sequence>